<comment type="subunit">
    <text evidence="1">Homodimers and heterodimers.</text>
</comment>
<dbReference type="AlphaFoldDB" id="A0A9R1JZN5"/>
<evidence type="ECO:0000259" key="2">
    <source>
        <dbReference type="Pfam" id="PF02309"/>
    </source>
</evidence>
<comment type="similarity">
    <text evidence="1">Belongs to the Aux/IAA family.</text>
</comment>
<reference evidence="3" key="1">
    <citation type="journal article" date="2017" name="Gigascience">
        <title>The first near-complete assembly of the hexaploid bread wheat genome, Triticum aestivum.</title>
        <authorList>
            <person name="Zimin A.V."/>
            <person name="Puiu D."/>
            <person name="Hall R."/>
            <person name="Kingan S."/>
            <person name="Clavijo B.J."/>
            <person name="Salzberg S.L."/>
        </authorList>
    </citation>
    <scope>NUCLEOTIDE SEQUENCE</scope>
    <source>
        <tissue evidence="3">Leaf</tissue>
    </source>
</reference>
<comment type="caution">
    <text evidence="3">The sequence shown here is derived from an EMBL/GenBank/DDBJ whole genome shotgun (WGS) entry which is preliminary data.</text>
</comment>
<evidence type="ECO:0000256" key="1">
    <source>
        <dbReference type="RuleBase" id="RU004549"/>
    </source>
</evidence>
<dbReference type="Pfam" id="PF02309">
    <property type="entry name" value="AUX_IAA"/>
    <property type="match status" value="1"/>
</dbReference>
<keyword evidence="1" id="KW-0805">Transcription regulation</keyword>
<feature type="domain" description="AUX/IAA" evidence="2">
    <location>
        <begin position="1"/>
        <end position="23"/>
    </location>
</feature>
<dbReference type="GO" id="GO:0005634">
    <property type="term" value="C:nucleus"/>
    <property type="evidence" value="ECO:0007669"/>
    <property type="project" value="UniProtKB-SubCell"/>
</dbReference>
<dbReference type="InterPro" id="IPR033389">
    <property type="entry name" value="AUX/IAA_dom"/>
</dbReference>
<keyword evidence="1" id="KW-0804">Transcription</keyword>
<dbReference type="GO" id="GO:0009734">
    <property type="term" value="P:auxin-activated signaling pathway"/>
    <property type="evidence" value="ECO:0007669"/>
    <property type="project" value="UniProtKB-UniRule"/>
</dbReference>
<protein>
    <recommendedName>
        <fullName evidence="1">Auxin-responsive protein</fullName>
    </recommendedName>
</protein>
<feature type="non-terminal residue" evidence="3">
    <location>
        <position position="1"/>
    </location>
</feature>
<evidence type="ECO:0000313" key="3">
    <source>
        <dbReference type="EMBL" id="KAF7035514.1"/>
    </source>
</evidence>
<keyword evidence="1" id="KW-0678">Repressor</keyword>
<reference evidence="3" key="2">
    <citation type="submission" date="2020-03" db="EMBL/GenBank/DDBJ databases">
        <title>The second near-complete assembly of the hexaploid bread wheat (Triticum aestivum) genome.</title>
        <authorList>
            <person name="Zimin A.V."/>
            <person name="Puiu D."/>
            <person name="Shumante A."/>
            <person name="Alonge M."/>
            <person name="Salzberg S.L."/>
        </authorList>
    </citation>
    <scope>NUCLEOTIDE SEQUENCE</scope>
    <source>
        <tissue evidence="3">Leaf</tissue>
    </source>
</reference>
<keyword evidence="1" id="KW-0539">Nucleus</keyword>
<comment type="subcellular location">
    <subcellularLocation>
        <location evidence="1">Nucleus</location>
    </subcellularLocation>
</comment>
<gene>
    <name evidence="3" type="ORF">CFC21_046381</name>
</gene>
<comment type="function">
    <text evidence="1">Aux/IAA proteins are short-lived transcriptional factors that function as repressors of early auxin response genes at low auxin concentrations.</text>
</comment>
<proteinExistence type="inferred from homology"/>
<name>A0A9R1JZN5_WHEAT</name>
<sequence length="26" mass="3007">MFEEACQRVRLMKNSEAVNIAPRSAR</sequence>
<keyword evidence="1" id="KW-0927">Auxin signaling pathway</keyword>
<accession>A0A9R1JZN5</accession>
<dbReference type="Proteomes" id="UP000815260">
    <property type="component" value="Chromosome 3D"/>
</dbReference>
<dbReference type="EMBL" id="CM022219">
    <property type="protein sequence ID" value="KAF7035514.1"/>
    <property type="molecule type" value="Genomic_DNA"/>
</dbReference>
<organism evidence="3">
    <name type="scientific">Triticum aestivum</name>
    <name type="common">Wheat</name>
    <dbReference type="NCBI Taxonomy" id="4565"/>
    <lineage>
        <taxon>Eukaryota</taxon>
        <taxon>Viridiplantae</taxon>
        <taxon>Streptophyta</taxon>
        <taxon>Embryophyta</taxon>
        <taxon>Tracheophyta</taxon>
        <taxon>Spermatophyta</taxon>
        <taxon>Magnoliopsida</taxon>
        <taxon>Liliopsida</taxon>
        <taxon>Poales</taxon>
        <taxon>Poaceae</taxon>
        <taxon>BOP clade</taxon>
        <taxon>Pooideae</taxon>
        <taxon>Triticodae</taxon>
        <taxon>Triticeae</taxon>
        <taxon>Triticinae</taxon>
        <taxon>Triticum</taxon>
    </lineage>
</organism>